<dbReference type="InterPro" id="IPR013792">
    <property type="entry name" value="RNA3'P_cycl/enolpyr_Trfase_a/b"/>
</dbReference>
<organism evidence="9 10">
    <name type="scientific">Pullulanibacillus camelliae</name>
    <dbReference type="NCBI Taxonomy" id="1707096"/>
    <lineage>
        <taxon>Bacteria</taxon>
        <taxon>Bacillati</taxon>
        <taxon>Bacillota</taxon>
        <taxon>Bacilli</taxon>
        <taxon>Bacillales</taxon>
        <taxon>Sporolactobacillaceae</taxon>
        <taxon>Pullulanibacillus</taxon>
    </lineage>
</organism>
<evidence type="ECO:0000256" key="6">
    <source>
        <dbReference type="ARBA" id="ARBA00044633"/>
    </source>
</evidence>
<feature type="binding site" evidence="7">
    <location>
        <position position="361"/>
    </location>
    <ligand>
        <name>3-phosphoshikimate</name>
        <dbReference type="ChEBI" id="CHEBI:145989"/>
    </ligand>
</feature>
<dbReference type="InterPro" id="IPR036968">
    <property type="entry name" value="Enolpyruvate_Tfrase_sf"/>
</dbReference>
<feature type="binding site" evidence="7">
    <location>
        <position position="365"/>
    </location>
    <ligand>
        <name>phosphoenolpyruvate</name>
        <dbReference type="ChEBI" id="CHEBI:58702"/>
    </ligand>
</feature>
<dbReference type="PIRSF" id="PIRSF000505">
    <property type="entry name" value="EPSPS"/>
    <property type="match status" value="1"/>
</dbReference>
<feature type="binding site" evidence="7">
    <location>
        <position position="142"/>
    </location>
    <ligand>
        <name>phosphoenolpyruvate</name>
        <dbReference type="ChEBI" id="CHEBI:58702"/>
    </ligand>
</feature>
<dbReference type="InterPro" id="IPR006264">
    <property type="entry name" value="EPSP_synthase"/>
</dbReference>
<dbReference type="Gene3D" id="3.65.10.10">
    <property type="entry name" value="Enolpyruvate transferase domain"/>
    <property type="match status" value="2"/>
</dbReference>
<accession>A0A8J2YCS0</accession>
<dbReference type="GO" id="GO:0009423">
    <property type="term" value="P:chorismate biosynthetic process"/>
    <property type="evidence" value="ECO:0007669"/>
    <property type="project" value="UniProtKB-UniRule"/>
</dbReference>
<feature type="binding site" evidence="7">
    <location>
        <position position="46"/>
    </location>
    <ligand>
        <name>3-phosphoshikimate</name>
        <dbReference type="ChEBI" id="CHEBI:145989"/>
    </ligand>
</feature>
<reference evidence="9" key="1">
    <citation type="journal article" date="2014" name="Int. J. Syst. Evol. Microbiol.">
        <title>Complete genome sequence of Corynebacterium casei LMG S-19264T (=DSM 44701T), isolated from a smear-ripened cheese.</title>
        <authorList>
            <consortium name="US DOE Joint Genome Institute (JGI-PGF)"/>
            <person name="Walter F."/>
            <person name="Albersmeier A."/>
            <person name="Kalinowski J."/>
            <person name="Ruckert C."/>
        </authorList>
    </citation>
    <scope>NUCLEOTIDE SEQUENCE</scope>
    <source>
        <strain evidence="9">CGMCC 1.15371</strain>
    </source>
</reference>
<gene>
    <name evidence="7 9" type="primary">aroA</name>
    <name evidence="9" type="ORF">GCM10011391_15960</name>
</gene>
<comment type="function">
    <text evidence="7">Catalyzes the transfer of the enolpyruvyl moiety of phosphoenolpyruvate (PEP) to the 5-hydroxyl of shikimate-3-phosphate (S3P) to produce enolpyruvyl shikimate-3-phosphate and inorganic phosphate.</text>
</comment>
<dbReference type="InterPro" id="IPR001986">
    <property type="entry name" value="Enolpyruvate_Tfrase_dom"/>
</dbReference>
<feature type="binding site" evidence="7">
    <location>
        <position position="406"/>
    </location>
    <ligand>
        <name>phosphoenolpyruvate</name>
        <dbReference type="ChEBI" id="CHEBI:58702"/>
    </ligand>
</feature>
<feature type="binding site" evidence="7">
    <location>
        <position position="42"/>
    </location>
    <ligand>
        <name>3-phosphoshikimate</name>
        <dbReference type="ChEBI" id="CHEBI:145989"/>
    </ligand>
</feature>
<evidence type="ECO:0000256" key="2">
    <source>
        <dbReference type="ARBA" id="ARBA00009948"/>
    </source>
</evidence>
<dbReference type="SUPFAM" id="SSF55205">
    <property type="entry name" value="EPT/RTPC-like"/>
    <property type="match status" value="1"/>
</dbReference>
<evidence type="ECO:0000256" key="7">
    <source>
        <dbReference type="HAMAP-Rule" id="MF_00210"/>
    </source>
</evidence>
<protein>
    <recommendedName>
        <fullName evidence="7">3-phosphoshikimate 1-carboxyvinyltransferase</fullName>
        <ecNumber evidence="7">2.5.1.19</ecNumber>
    </recommendedName>
    <alternativeName>
        <fullName evidence="7">5-enolpyruvylshikimate-3-phosphate synthase</fullName>
        <shortName evidence="7">EPSP synthase</shortName>
        <shortName evidence="7">EPSPS</shortName>
    </alternativeName>
</protein>
<comment type="catalytic activity">
    <reaction evidence="6">
        <text>3-phosphoshikimate + phosphoenolpyruvate = 5-O-(1-carboxyvinyl)-3-phosphoshikimate + phosphate</text>
        <dbReference type="Rhea" id="RHEA:21256"/>
        <dbReference type="ChEBI" id="CHEBI:43474"/>
        <dbReference type="ChEBI" id="CHEBI:57701"/>
        <dbReference type="ChEBI" id="CHEBI:58702"/>
        <dbReference type="ChEBI" id="CHEBI:145989"/>
        <dbReference type="EC" id="2.5.1.19"/>
    </reaction>
    <physiologicalReaction direction="left-to-right" evidence="6">
        <dbReference type="Rhea" id="RHEA:21257"/>
    </physiologicalReaction>
</comment>
<dbReference type="EC" id="2.5.1.19" evidence="7"/>
<comment type="caution">
    <text evidence="7">Lacks conserved residue(s) required for the propagation of feature annotation.</text>
</comment>
<dbReference type="UniPathway" id="UPA00053">
    <property type="reaction ID" value="UER00089"/>
</dbReference>
<name>A0A8J2YCS0_9BACL</name>
<keyword evidence="7" id="KW-0963">Cytoplasm</keyword>
<sequence length="450" mass="49021">MTSTPDLEARSPWAALHNVSQVTVKRSNRTLKKDIAIPGSKSLTNRALILAAAAKGNSSVEGILKSDDSYWCIEALKRLGAEIQVDGDIAQIKGVGGEWRRSKEALYIGAGGTVARFLPGLVAAARTGESWTIKASKRMSERPVKPLIDALRQIGATINYEGKEGFYPLGITGEGLKGGHVDISGNTSSQFISGLLMASAHAEAPVTVRITEPIVQASYVLITIELMKQFGIEVSHDQELSRFDISPNTYQGNHVHMEPDASGACYFFALAALTQSTIRVNNISYEHSYQPDIRFVDVLKEMGCHVVIGPDYVEVTGPKTLKGNKTFSMRAMSDQALTLAAIAPFADGPITIREVEHIRHHESDRIQAATEILTSLQIKVEEYNDGLKIFPGKPVGTLIRSYDDHRVAMAFSLLGAVVDDISIHDPGCVSKTFPNFFEKLEEIGLTVTRK</sequence>
<evidence type="ECO:0000259" key="8">
    <source>
        <dbReference type="Pfam" id="PF00275"/>
    </source>
</evidence>
<evidence type="ECO:0000256" key="1">
    <source>
        <dbReference type="ARBA" id="ARBA00004811"/>
    </source>
</evidence>
<feature type="binding site" evidence="7">
    <location>
        <position position="41"/>
    </location>
    <ligand>
        <name>3-phosphoshikimate</name>
        <dbReference type="ChEBI" id="CHEBI:145989"/>
    </ligand>
</feature>
<comment type="similarity">
    <text evidence="2 7">Belongs to the EPSP synthase family.</text>
</comment>
<dbReference type="GO" id="GO:0003866">
    <property type="term" value="F:3-phosphoshikimate 1-carboxyvinyltransferase activity"/>
    <property type="evidence" value="ECO:0007669"/>
    <property type="project" value="UniProtKB-UniRule"/>
</dbReference>
<comment type="caution">
    <text evidence="9">The sequence shown here is derived from an EMBL/GenBank/DDBJ whole genome shotgun (WGS) entry which is preliminary data.</text>
</comment>
<evidence type="ECO:0000313" key="10">
    <source>
        <dbReference type="Proteomes" id="UP000628775"/>
    </source>
</evidence>
<keyword evidence="10" id="KW-1185">Reference proteome</keyword>
<feature type="domain" description="Enolpyruvate transferase" evidence="8">
    <location>
        <begin position="29"/>
        <end position="440"/>
    </location>
</feature>
<feature type="binding site" evidence="7">
    <location>
        <position position="190"/>
    </location>
    <ligand>
        <name>phosphoenolpyruvate</name>
        <dbReference type="ChEBI" id="CHEBI:58702"/>
    </ligand>
</feature>
<dbReference type="PANTHER" id="PTHR21090:SF5">
    <property type="entry name" value="PENTAFUNCTIONAL AROM POLYPEPTIDE"/>
    <property type="match status" value="1"/>
</dbReference>
<dbReference type="Pfam" id="PF00275">
    <property type="entry name" value="EPSP_synthase"/>
    <property type="match status" value="1"/>
</dbReference>
<dbReference type="HAMAP" id="MF_00210">
    <property type="entry name" value="EPSP_synth"/>
    <property type="match status" value="1"/>
</dbReference>
<dbReference type="GO" id="GO:0005737">
    <property type="term" value="C:cytoplasm"/>
    <property type="evidence" value="ECO:0007669"/>
    <property type="project" value="UniProtKB-SubCell"/>
</dbReference>
<evidence type="ECO:0000313" key="9">
    <source>
        <dbReference type="EMBL" id="GGE37967.1"/>
    </source>
</evidence>
<dbReference type="PANTHER" id="PTHR21090">
    <property type="entry name" value="AROM/DEHYDROQUINATE SYNTHASE"/>
    <property type="match status" value="1"/>
</dbReference>
<feature type="active site" description="Proton acceptor" evidence="7">
    <location>
        <position position="334"/>
    </location>
</feature>
<keyword evidence="3 7" id="KW-0028">Amino-acid biosynthesis</keyword>
<keyword evidence="4 7" id="KW-0808">Transferase</keyword>
<feature type="binding site" evidence="7">
    <location>
        <position position="431"/>
    </location>
    <ligand>
        <name>phosphoenolpyruvate</name>
        <dbReference type="ChEBI" id="CHEBI:58702"/>
    </ligand>
</feature>
<dbReference type="NCBIfam" id="TIGR01356">
    <property type="entry name" value="aroA"/>
    <property type="match status" value="1"/>
</dbReference>
<feature type="binding site" evidence="7">
    <location>
        <position position="189"/>
    </location>
    <ligand>
        <name>3-phosphoshikimate</name>
        <dbReference type="ChEBI" id="CHEBI:145989"/>
    </ligand>
</feature>
<dbReference type="AlphaFoldDB" id="A0A8J2YCS0"/>
<keyword evidence="5 7" id="KW-0057">Aromatic amino acid biosynthesis</keyword>
<proteinExistence type="inferred from homology"/>
<evidence type="ECO:0000256" key="3">
    <source>
        <dbReference type="ARBA" id="ARBA00022605"/>
    </source>
</evidence>
<reference evidence="9" key="2">
    <citation type="submission" date="2020-09" db="EMBL/GenBank/DDBJ databases">
        <authorList>
            <person name="Sun Q."/>
            <person name="Zhou Y."/>
        </authorList>
    </citation>
    <scope>NUCLEOTIDE SEQUENCE</scope>
    <source>
        <strain evidence="9">CGMCC 1.15371</strain>
    </source>
</reference>
<dbReference type="GO" id="GO:0009073">
    <property type="term" value="P:aromatic amino acid family biosynthetic process"/>
    <property type="evidence" value="ECO:0007669"/>
    <property type="project" value="UniProtKB-KW"/>
</dbReference>
<feature type="binding site" evidence="7">
    <location>
        <position position="112"/>
    </location>
    <ligand>
        <name>phosphoenolpyruvate</name>
        <dbReference type="ChEBI" id="CHEBI:58702"/>
    </ligand>
</feature>
<dbReference type="RefSeq" id="WP_188691874.1">
    <property type="nucleotide sequence ID" value="NZ_BMIR01000006.1"/>
</dbReference>
<comment type="subunit">
    <text evidence="7">Monomer.</text>
</comment>
<comment type="pathway">
    <text evidence="1 7">Metabolic intermediate biosynthesis; chorismate biosynthesis; chorismate from D-erythrose 4-phosphate and phosphoenolpyruvate: step 6/7.</text>
</comment>
<feature type="binding site" evidence="7">
    <location>
        <position position="334"/>
    </location>
    <ligand>
        <name>3-phosphoshikimate</name>
        <dbReference type="ChEBI" id="CHEBI:145989"/>
    </ligand>
</feature>
<feature type="binding site" evidence="7">
    <location>
        <position position="188"/>
    </location>
    <ligand>
        <name>3-phosphoshikimate</name>
        <dbReference type="ChEBI" id="CHEBI:145989"/>
    </ligand>
</feature>
<comment type="subcellular location">
    <subcellularLocation>
        <location evidence="7">Cytoplasm</location>
    </subcellularLocation>
</comment>
<dbReference type="Proteomes" id="UP000628775">
    <property type="component" value="Unassembled WGS sequence"/>
</dbReference>
<dbReference type="EMBL" id="BMIR01000006">
    <property type="protein sequence ID" value="GGE37967.1"/>
    <property type="molecule type" value="Genomic_DNA"/>
</dbReference>
<evidence type="ECO:0000256" key="5">
    <source>
        <dbReference type="ARBA" id="ARBA00023141"/>
    </source>
</evidence>
<evidence type="ECO:0000256" key="4">
    <source>
        <dbReference type="ARBA" id="ARBA00022679"/>
    </source>
</evidence>
<dbReference type="CDD" id="cd01556">
    <property type="entry name" value="EPSP_synthase"/>
    <property type="match status" value="1"/>
</dbReference>
<dbReference type="GO" id="GO:0008652">
    <property type="term" value="P:amino acid biosynthetic process"/>
    <property type="evidence" value="ECO:0007669"/>
    <property type="project" value="UniProtKB-KW"/>
</dbReference>
<feature type="binding site" evidence="7">
    <location>
        <position position="41"/>
    </location>
    <ligand>
        <name>phosphoenolpyruvate</name>
        <dbReference type="ChEBI" id="CHEBI:58702"/>
    </ligand>
</feature>
<feature type="binding site" evidence="7">
    <location>
        <position position="190"/>
    </location>
    <ligand>
        <name>3-phosphoshikimate</name>
        <dbReference type="ChEBI" id="CHEBI:145989"/>
    </ligand>
</feature>